<dbReference type="GeneID" id="35436587"/>
<protein>
    <submittedName>
        <fullName evidence="2">Uncharacterized protein</fullName>
    </submittedName>
</protein>
<gene>
    <name evidence="2" type="ORF">RHIMIDRAFT_135355</name>
</gene>
<proteinExistence type="predicted"/>
<dbReference type="RefSeq" id="XP_023466365.1">
    <property type="nucleotide sequence ID" value="XM_023605597.1"/>
</dbReference>
<evidence type="ECO:0000313" key="2">
    <source>
        <dbReference type="EMBL" id="PHZ12657.1"/>
    </source>
</evidence>
<organism evidence="2 3">
    <name type="scientific">Rhizopus microsporus ATCC 52813</name>
    <dbReference type="NCBI Taxonomy" id="1340429"/>
    <lineage>
        <taxon>Eukaryota</taxon>
        <taxon>Fungi</taxon>
        <taxon>Fungi incertae sedis</taxon>
        <taxon>Mucoromycota</taxon>
        <taxon>Mucoromycotina</taxon>
        <taxon>Mucoromycetes</taxon>
        <taxon>Mucorales</taxon>
        <taxon>Mucorineae</taxon>
        <taxon>Rhizopodaceae</taxon>
        <taxon>Rhizopus</taxon>
    </lineage>
</organism>
<keyword evidence="1" id="KW-1133">Transmembrane helix</keyword>
<dbReference type="AlphaFoldDB" id="A0A2G4SV58"/>
<reference evidence="2 3" key="1">
    <citation type="journal article" date="2016" name="Proc. Natl. Acad. Sci. U.S.A.">
        <title>Lipid metabolic changes in an early divergent fungus govern the establishment of a mutualistic symbiosis with endobacteria.</title>
        <authorList>
            <person name="Lastovetsky O.A."/>
            <person name="Gaspar M.L."/>
            <person name="Mondo S.J."/>
            <person name="LaButti K.M."/>
            <person name="Sandor L."/>
            <person name="Grigoriev I.V."/>
            <person name="Henry S.A."/>
            <person name="Pawlowska T.E."/>
        </authorList>
    </citation>
    <scope>NUCLEOTIDE SEQUENCE [LARGE SCALE GENOMIC DNA]</scope>
    <source>
        <strain evidence="2 3">ATCC 52813</strain>
    </source>
</reference>
<evidence type="ECO:0000256" key="1">
    <source>
        <dbReference type="SAM" id="Phobius"/>
    </source>
</evidence>
<name>A0A2G4SV58_RHIZD</name>
<keyword evidence="1" id="KW-0472">Membrane</keyword>
<keyword evidence="3" id="KW-1185">Reference proteome</keyword>
<feature type="transmembrane region" description="Helical" evidence="1">
    <location>
        <begin position="12"/>
        <end position="30"/>
    </location>
</feature>
<keyword evidence="1" id="KW-0812">Transmembrane</keyword>
<dbReference type="EMBL" id="KZ303849">
    <property type="protein sequence ID" value="PHZ12657.1"/>
    <property type="molecule type" value="Genomic_DNA"/>
</dbReference>
<dbReference type="Proteomes" id="UP000242254">
    <property type="component" value="Unassembled WGS sequence"/>
</dbReference>
<accession>A0A2G4SV58</accession>
<sequence length="201" mass="23216">MSKNKPFPFSPFFFIFLYLLIQLMDILCLYNTNVHKSKYQDIYSLFSYLKKPILKDHSKSPKCIITMSTITPAQTTTQLLVFNTQTSFNNTLPQKLIDLSMLLQAKSKIPVSSSGGIGQIKYIDKRTLIAAHQPKRPVWTESHAYIRGSRTNTDQLRILSTELNMIRASKITRSLKPRRSFLSKRQDVFVWGKPSPLRRSE</sequence>
<evidence type="ECO:0000313" key="3">
    <source>
        <dbReference type="Proteomes" id="UP000242254"/>
    </source>
</evidence>